<dbReference type="InterPro" id="IPR038168">
    <property type="entry name" value="TF_DP_C_sf"/>
</dbReference>
<dbReference type="STRING" id="3750.A0A498K4A9"/>
<evidence type="ECO:0000256" key="7">
    <source>
        <dbReference type="ARBA" id="ARBA00023125"/>
    </source>
</evidence>
<dbReference type="InterPro" id="IPR014889">
    <property type="entry name" value="Transc_factor_DP_C"/>
</dbReference>
<feature type="domain" description="Transcription factor DP C-terminal" evidence="16">
    <location>
        <begin position="453"/>
        <end position="583"/>
    </location>
</feature>
<dbReference type="Pfam" id="PF08781">
    <property type="entry name" value="DP"/>
    <property type="match status" value="1"/>
</dbReference>
<organism evidence="18 19">
    <name type="scientific">Malus domestica</name>
    <name type="common">Apple</name>
    <name type="synonym">Pyrus malus</name>
    <dbReference type="NCBI Taxonomy" id="3750"/>
    <lineage>
        <taxon>Eukaryota</taxon>
        <taxon>Viridiplantae</taxon>
        <taxon>Streptophyta</taxon>
        <taxon>Embryophyta</taxon>
        <taxon>Tracheophyta</taxon>
        <taxon>Spermatophyta</taxon>
        <taxon>Magnoliopsida</taxon>
        <taxon>eudicotyledons</taxon>
        <taxon>Gunneridae</taxon>
        <taxon>Pentapetalae</taxon>
        <taxon>rosids</taxon>
        <taxon>fabids</taxon>
        <taxon>Rosales</taxon>
        <taxon>Rosaceae</taxon>
        <taxon>Amygdaloideae</taxon>
        <taxon>Maleae</taxon>
        <taxon>Malus</taxon>
    </lineage>
</organism>
<dbReference type="EMBL" id="RDQH01000330">
    <property type="protein sequence ID" value="RXI02258.1"/>
    <property type="molecule type" value="Genomic_DNA"/>
</dbReference>
<evidence type="ECO:0000256" key="11">
    <source>
        <dbReference type="ARBA" id="ARBA00023242"/>
    </source>
</evidence>
<dbReference type="CDD" id="cd14458">
    <property type="entry name" value="DP_DD"/>
    <property type="match status" value="1"/>
</dbReference>
<dbReference type="InterPro" id="IPR015648">
    <property type="entry name" value="Transcrpt_fac_DP"/>
</dbReference>
<keyword evidence="11 13" id="KW-0539">Nucleus</keyword>
<feature type="chain" id="PRO_5019826113" description="E2F/DP family winged-helix DNA-binding domain-containing protein" evidence="15">
    <location>
        <begin position="29"/>
        <end position="597"/>
    </location>
</feature>
<evidence type="ECO:0000256" key="15">
    <source>
        <dbReference type="SAM" id="SignalP"/>
    </source>
</evidence>
<evidence type="ECO:0000313" key="18">
    <source>
        <dbReference type="EMBL" id="RXI02258.1"/>
    </source>
</evidence>
<feature type="domain" description="E2F/DP family winged-helix DNA-binding" evidence="17">
    <location>
        <begin position="358"/>
        <end position="438"/>
    </location>
</feature>
<evidence type="ECO:0000256" key="3">
    <source>
        <dbReference type="ARBA" id="ARBA00010940"/>
    </source>
</evidence>
<comment type="caution">
    <text evidence="18">The sequence shown here is derived from an EMBL/GenBank/DDBJ whole genome shotgun (WGS) entry which is preliminary data.</text>
</comment>
<evidence type="ECO:0000313" key="19">
    <source>
        <dbReference type="Proteomes" id="UP000290289"/>
    </source>
</evidence>
<dbReference type="Gene3D" id="1.20.140.80">
    <property type="entry name" value="Transcription factor DP"/>
    <property type="match status" value="1"/>
</dbReference>
<keyword evidence="15" id="KW-0732">Signal</keyword>
<dbReference type="PANTHER" id="PTHR12548">
    <property type="entry name" value="TRANSCRIPTION FACTOR DP"/>
    <property type="match status" value="1"/>
</dbReference>
<dbReference type="GO" id="GO:0016757">
    <property type="term" value="F:glycosyltransferase activity"/>
    <property type="evidence" value="ECO:0007669"/>
    <property type="project" value="UniProtKB-KW"/>
</dbReference>
<dbReference type="GO" id="GO:0016020">
    <property type="term" value="C:membrane"/>
    <property type="evidence" value="ECO:0007669"/>
    <property type="project" value="UniProtKB-SubCell"/>
</dbReference>
<keyword evidence="7 13" id="KW-0238">DNA-binding</keyword>
<dbReference type="SMART" id="SM01372">
    <property type="entry name" value="E2F_TDP"/>
    <property type="match status" value="1"/>
</dbReference>
<dbReference type="InterPro" id="IPR037241">
    <property type="entry name" value="E2F-DP_heterodim"/>
</dbReference>
<dbReference type="SUPFAM" id="SSF144074">
    <property type="entry name" value="E2F-DP heterodimerization region"/>
    <property type="match status" value="1"/>
</dbReference>
<keyword evidence="8" id="KW-0472">Membrane</keyword>
<dbReference type="Gene3D" id="1.10.10.10">
    <property type="entry name" value="Winged helix-like DNA-binding domain superfamily/Winged helix DNA-binding domain"/>
    <property type="match status" value="1"/>
</dbReference>
<dbReference type="InterPro" id="IPR036390">
    <property type="entry name" value="WH_DNA-bd_sf"/>
</dbReference>
<name>A0A498K4A9_MALDO</name>
<keyword evidence="6 13" id="KW-0805">Transcription regulation</keyword>
<evidence type="ECO:0008006" key="20">
    <source>
        <dbReference type="Google" id="ProtNLM"/>
    </source>
</evidence>
<dbReference type="Proteomes" id="UP000290289">
    <property type="component" value="Chromosome 4"/>
</dbReference>
<evidence type="ECO:0000256" key="10">
    <source>
        <dbReference type="ARBA" id="ARBA00023180"/>
    </source>
</evidence>
<comment type="subcellular location">
    <subcellularLocation>
        <location evidence="2">Membrane</location>
        <topology evidence="2">Single-pass type II membrane protein</topology>
    </subcellularLocation>
    <subcellularLocation>
        <location evidence="1 13">Nucleus</location>
    </subcellularLocation>
</comment>
<gene>
    <name evidence="18" type="ORF">DVH24_026788</name>
</gene>
<proteinExistence type="inferred from homology"/>
<feature type="compositionally biased region" description="Polar residues" evidence="14">
    <location>
        <begin position="564"/>
        <end position="577"/>
    </location>
</feature>
<evidence type="ECO:0000256" key="8">
    <source>
        <dbReference type="ARBA" id="ARBA00023136"/>
    </source>
</evidence>
<feature type="region of interest" description="Disordered" evidence="14">
    <location>
        <begin position="559"/>
        <end position="597"/>
    </location>
</feature>
<evidence type="ECO:0000259" key="16">
    <source>
        <dbReference type="SMART" id="SM01138"/>
    </source>
</evidence>
<evidence type="ECO:0000256" key="2">
    <source>
        <dbReference type="ARBA" id="ARBA00004606"/>
    </source>
</evidence>
<dbReference type="InterPro" id="IPR003316">
    <property type="entry name" value="E2F_WHTH_DNA-bd_dom"/>
</dbReference>
<reference evidence="18 19" key="1">
    <citation type="submission" date="2018-10" db="EMBL/GenBank/DDBJ databases">
        <title>A high-quality apple genome assembly.</title>
        <authorList>
            <person name="Hu J."/>
        </authorList>
    </citation>
    <scope>NUCLEOTIDE SEQUENCE [LARGE SCALE GENOMIC DNA]</scope>
    <source>
        <strain evidence="19">cv. HFTH1</strain>
        <tissue evidence="18">Young leaf</tissue>
    </source>
</reference>
<dbReference type="InterPro" id="IPR036388">
    <property type="entry name" value="WH-like_DNA-bd_sf"/>
</dbReference>
<dbReference type="Pfam" id="PF02319">
    <property type="entry name" value="WHD_E2F_TDP"/>
    <property type="match status" value="1"/>
</dbReference>
<dbReference type="GO" id="GO:0051726">
    <property type="term" value="P:regulation of cell cycle"/>
    <property type="evidence" value="ECO:0007669"/>
    <property type="project" value="InterPro"/>
</dbReference>
<dbReference type="GO" id="GO:0005634">
    <property type="term" value="C:nucleus"/>
    <property type="evidence" value="ECO:0007669"/>
    <property type="project" value="UniProtKB-SubCell"/>
</dbReference>
<comment type="similarity">
    <text evidence="3 13">Belongs to the E2F/DP family.</text>
</comment>
<evidence type="ECO:0000256" key="14">
    <source>
        <dbReference type="SAM" id="MobiDB-lite"/>
    </source>
</evidence>
<evidence type="ECO:0000256" key="9">
    <source>
        <dbReference type="ARBA" id="ARBA00023163"/>
    </source>
</evidence>
<keyword evidence="5" id="KW-0808">Transferase</keyword>
<accession>A0A498K4A9</accession>
<evidence type="ECO:0000259" key="17">
    <source>
        <dbReference type="SMART" id="SM01372"/>
    </source>
</evidence>
<sequence>MKRARSQWLVILTATSLLFLFLLTLTLAGHGKYSSSAAADFYFEQREFTTLDRNFEDVTENTDDENSHRLGLPKLPRFAYLISGSKGDGPQLRNQRARPVIIVPGLYHSMKSGVYWARERRSIPASFKLYMGTTPLQLSIAYVAYLVLARIEMIDVGGADEVISRILCLGWDNLPRTFLMYYTNFLSSPECYFHTVACSHKDYQNTSVNHNLHYIRRDSLGVGKRVARASAFSFPLDSYTEASSQLLKYLQTPGSPRAERDAVRDGAGATRVGKHGGVACEDVGHGEKRGGAGAGLGGEAVVRQRRQHGGGSGVLSVAKNSSAASSVSASVMNNAAASESARSSVEINAPKKKRASAIMAGGLREFSSRVCNILESKGTTTLSKVADEIISEFSGNDSETAKCSKEFENVRRRVYTVFHVLEALDIVTTAKKEIKWKGRPSDRSIMNLEGMNEECVKLVNTIGRKTAYLKELEEQVMKFYILYIADLEDLMLHNKQLLKNGNTLPEGFSLPFILVQTSSHASVEVEISEDMRVVFFDFNSTPFSLHDDATIVKLLQRHQRPERTNASQSASVHSSPRSGALTRPFRWNSETDIPKSK</sequence>
<evidence type="ECO:0000256" key="13">
    <source>
        <dbReference type="RuleBase" id="RU003796"/>
    </source>
</evidence>
<keyword evidence="19" id="KW-1185">Reference proteome</keyword>
<dbReference type="AlphaFoldDB" id="A0A498K4A9"/>
<keyword evidence="10" id="KW-0325">Glycoprotein</keyword>
<evidence type="ECO:0000256" key="5">
    <source>
        <dbReference type="ARBA" id="ARBA00022679"/>
    </source>
</evidence>
<protein>
    <recommendedName>
        <fullName evidence="20">E2F/DP family winged-helix DNA-binding domain-containing protein</fullName>
    </recommendedName>
</protein>
<evidence type="ECO:0000256" key="6">
    <source>
        <dbReference type="ARBA" id="ARBA00023015"/>
    </source>
</evidence>
<dbReference type="SUPFAM" id="SSF46785">
    <property type="entry name" value="Winged helix' DNA-binding domain"/>
    <property type="match status" value="1"/>
</dbReference>
<keyword evidence="12" id="KW-0131">Cell cycle</keyword>
<evidence type="ECO:0000256" key="1">
    <source>
        <dbReference type="ARBA" id="ARBA00004123"/>
    </source>
</evidence>
<dbReference type="GO" id="GO:0000977">
    <property type="term" value="F:RNA polymerase II transcription regulatory region sequence-specific DNA binding"/>
    <property type="evidence" value="ECO:0007669"/>
    <property type="project" value="TreeGrafter"/>
</dbReference>
<dbReference type="PANTHER" id="PTHR12548:SF19">
    <property type="entry name" value="TRANSCRIPTION FACTOR-LIKE PROTEIN DPA"/>
    <property type="match status" value="1"/>
</dbReference>
<dbReference type="SMART" id="SM01138">
    <property type="entry name" value="DP"/>
    <property type="match status" value="1"/>
</dbReference>
<dbReference type="InterPro" id="IPR003406">
    <property type="entry name" value="Glyco_trans_14"/>
</dbReference>
<feature type="signal peptide" evidence="15">
    <location>
        <begin position="1"/>
        <end position="28"/>
    </location>
</feature>
<keyword evidence="9 13" id="KW-0804">Transcription</keyword>
<evidence type="ECO:0000256" key="12">
    <source>
        <dbReference type="ARBA" id="ARBA00023306"/>
    </source>
</evidence>
<dbReference type="GO" id="GO:0000981">
    <property type="term" value="F:DNA-binding transcription factor activity, RNA polymerase II-specific"/>
    <property type="evidence" value="ECO:0007669"/>
    <property type="project" value="TreeGrafter"/>
</dbReference>
<dbReference type="Pfam" id="PF02485">
    <property type="entry name" value="Branch"/>
    <property type="match status" value="1"/>
</dbReference>
<dbReference type="GO" id="GO:0005667">
    <property type="term" value="C:transcription regulator complex"/>
    <property type="evidence" value="ECO:0007669"/>
    <property type="project" value="InterPro"/>
</dbReference>
<keyword evidence="4" id="KW-0328">Glycosyltransferase</keyword>
<evidence type="ECO:0000256" key="4">
    <source>
        <dbReference type="ARBA" id="ARBA00022676"/>
    </source>
</evidence>